<evidence type="ECO:0000256" key="3">
    <source>
        <dbReference type="ARBA" id="ARBA00023163"/>
    </source>
</evidence>
<comment type="caution">
    <text evidence="5">The sequence shown here is derived from an EMBL/GenBank/DDBJ whole genome shotgun (WGS) entry which is preliminary data.</text>
</comment>
<dbReference type="Proteomes" id="UP000634229">
    <property type="component" value="Unassembled WGS sequence"/>
</dbReference>
<gene>
    <name evidence="5" type="ORF">JK363_27960</name>
</gene>
<dbReference type="Pfam" id="PF09339">
    <property type="entry name" value="HTH_IclR"/>
    <property type="match status" value="1"/>
</dbReference>
<keyword evidence="3" id="KW-0804">Transcription</keyword>
<dbReference type="SMART" id="SM00346">
    <property type="entry name" value="HTH_ICLR"/>
    <property type="match status" value="1"/>
</dbReference>
<accession>A0ABS1NK68</accession>
<reference evidence="5 6" key="1">
    <citation type="submission" date="2021-01" db="EMBL/GenBank/DDBJ databases">
        <title>WGS of actinomycetes isolated from Thailand.</title>
        <authorList>
            <person name="Thawai C."/>
        </authorList>
    </citation>
    <scope>NUCLEOTIDE SEQUENCE [LARGE SCALE GENOMIC DNA]</scope>
    <source>
        <strain evidence="5 6">CA1R205</strain>
    </source>
</reference>
<dbReference type="Gene3D" id="3.30.450.40">
    <property type="match status" value="1"/>
</dbReference>
<evidence type="ECO:0000256" key="2">
    <source>
        <dbReference type="ARBA" id="ARBA00023125"/>
    </source>
</evidence>
<dbReference type="SUPFAM" id="SSF46785">
    <property type="entry name" value="Winged helix' DNA-binding domain"/>
    <property type="match status" value="1"/>
</dbReference>
<dbReference type="InterPro" id="IPR029016">
    <property type="entry name" value="GAF-like_dom_sf"/>
</dbReference>
<proteinExistence type="predicted"/>
<name>A0ABS1NK68_9ACTN</name>
<evidence type="ECO:0000256" key="1">
    <source>
        <dbReference type="ARBA" id="ARBA00023015"/>
    </source>
</evidence>
<organism evidence="5 6">
    <name type="scientific">Streptomyces coffeae</name>
    <dbReference type="NCBI Taxonomy" id="621382"/>
    <lineage>
        <taxon>Bacteria</taxon>
        <taxon>Bacillati</taxon>
        <taxon>Actinomycetota</taxon>
        <taxon>Actinomycetes</taxon>
        <taxon>Kitasatosporales</taxon>
        <taxon>Streptomycetaceae</taxon>
        <taxon>Streptomyces</taxon>
    </lineage>
</organism>
<dbReference type="SUPFAM" id="SSF55781">
    <property type="entry name" value="GAF domain-like"/>
    <property type="match status" value="1"/>
</dbReference>
<sequence length="239" mass="25408">MLLSVVERDPATLAELVACTGLSRPTVYRLALALERLELFARDVRGKFVLGPRLATLSVETHRDRMVRIAGPVLTELSDSTGLDARLFRRRGDIQVCVAVADRGDTRDHLIPVGTARPAKAGPIAQVLLAWEDPDELYEGLRGARFSAVHLARVRSRGWAHGPNVFVPSAVSLAVPVWSGEGGQVLAAVVVSGRPSQVPSRPGRLLTGALVDTAARISDGLLRSAGRAGDGTGPYAPFA</sequence>
<evidence type="ECO:0000313" key="6">
    <source>
        <dbReference type="Proteomes" id="UP000634229"/>
    </source>
</evidence>
<dbReference type="Gene3D" id="1.10.10.10">
    <property type="entry name" value="Winged helix-like DNA-binding domain superfamily/Winged helix DNA-binding domain"/>
    <property type="match status" value="1"/>
</dbReference>
<keyword evidence="6" id="KW-1185">Reference proteome</keyword>
<dbReference type="EMBL" id="JAERRF010000019">
    <property type="protein sequence ID" value="MBL1100445.1"/>
    <property type="molecule type" value="Genomic_DNA"/>
</dbReference>
<feature type="domain" description="IclR-ED" evidence="4">
    <location>
        <begin position="53"/>
        <end position="223"/>
    </location>
</feature>
<dbReference type="InterPro" id="IPR036390">
    <property type="entry name" value="WH_DNA-bd_sf"/>
</dbReference>
<dbReference type="InterPro" id="IPR050707">
    <property type="entry name" value="HTH_MetabolicPath_Reg"/>
</dbReference>
<dbReference type="InterPro" id="IPR014757">
    <property type="entry name" value="Tscrpt_reg_IclR_C"/>
</dbReference>
<keyword evidence="1" id="KW-0805">Transcription regulation</keyword>
<evidence type="ECO:0000259" key="4">
    <source>
        <dbReference type="PROSITE" id="PS51078"/>
    </source>
</evidence>
<keyword evidence="2" id="KW-0238">DNA-binding</keyword>
<protein>
    <submittedName>
        <fullName evidence="5">Helix-turn-helix domain-containing protein</fullName>
    </submittedName>
</protein>
<evidence type="ECO:0000313" key="5">
    <source>
        <dbReference type="EMBL" id="MBL1100445.1"/>
    </source>
</evidence>
<dbReference type="PANTHER" id="PTHR30136:SF39">
    <property type="entry name" value="TRANSCRIPTIONAL REGULATORY PROTEIN"/>
    <property type="match status" value="1"/>
</dbReference>
<dbReference type="PROSITE" id="PS51078">
    <property type="entry name" value="ICLR_ED"/>
    <property type="match status" value="1"/>
</dbReference>
<dbReference type="PANTHER" id="PTHR30136">
    <property type="entry name" value="HELIX-TURN-HELIX TRANSCRIPTIONAL REGULATOR, ICLR FAMILY"/>
    <property type="match status" value="1"/>
</dbReference>
<dbReference type="InterPro" id="IPR005471">
    <property type="entry name" value="Tscrpt_reg_IclR_N"/>
</dbReference>
<dbReference type="Pfam" id="PF01614">
    <property type="entry name" value="IclR_C"/>
    <property type="match status" value="1"/>
</dbReference>
<dbReference type="InterPro" id="IPR036388">
    <property type="entry name" value="WH-like_DNA-bd_sf"/>
</dbReference>